<evidence type="ECO:0000313" key="1">
    <source>
        <dbReference type="EMBL" id="SUZ52639.1"/>
    </source>
</evidence>
<accession>A0A381NE12</accession>
<reference evidence="1" key="1">
    <citation type="submission" date="2018-05" db="EMBL/GenBank/DDBJ databases">
        <authorList>
            <person name="Lanie J.A."/>
            <person name="Ng W.-L."/>
            <person name="Kazmierczak K.M."/>
            <person name="Andrzejewski T.M."/>
            <person name="Davidsen T.M."/>
            <person name="Wayne K.J."/>
            <person name="Tettelin H."/>
            <person name="Glass J.I."/>
            <person name="Rusch D."/>
            <person name="Podicherti R."/>
            <person name="Tsui H.-C.T."/>
            <person name="Winkler M.E."/>
        </authorList>
    </citation>
    <scope>NUCLEOTIDE SEQUENCE</scope>
</reference>
<dbReference type="SUPFAM" id="SSF54427">
    <property type="entry name" value="NTF2-like"/>
    <property type="match status" value="1"/>
</dbReference>
<dbReference type="AlphaFoldDB" id="A0A381NE12"/>
<sequence length="122" mass="13901">MTSALDLWHHCVANQTLDESLLDDEVTFFSPVIYSPIQGKAMVVKYLNAANIVFTNSDFTYVNELIDGNQACLIFEAKVNDLYINGIDFLTWNESQQLTEIRVFVRPLKAINALRELMVINL</sequence>
<dbReference type="EMBL" id="UINC01000286">
    <property type="protein sequence ID" value="SUZ52639.1"/>
    <property type="molecule type" value="Genomic_DNA"/>
</dbReference>
<dbReference type="InterPro" id="IPR032710">
    <property type="entry name" value="NTF2-like_dom_sf"/>
</dbReference>
<gene>
    <name evidence="1" type="ORF">METZ01_LOCUS5493</name>
</gene>
<name>A0A381NE12_9ZZZZ</name>
<evidence type="ECO:0008006" key="2">
    <source>
        <dbReference type="Google" id="ProtNLM"/>
    </source>
</evidence>
<protein>
    <recommendedName>
        <fullName evidence="2">SnoaL-like domain-containing protein</fullName>
    </recommendedName>
</protein>
<proteinExistence type="predicted"/>
<organism evidence="1">
    <name type="scientific">marine metagenome</name>
    <dbReference type="NCBI Taxonomy" id="408172"/>
    <lineage>
        <taxon>unclassified sequences</taxon>
        <taxon>metagenomes</taxon>
        <taxon>ecological metagenomes</taxon>
    </lineage>
</organism>
<dbReference type="Gene3D" id="3.10.450.50">
    <property type="match status" value="1"/>
</dbReference>